<dbReference type="EMBL" id="CAEZWH010000017">
    <property type="protein sequence ID" value="CAB4645615.1"/>
    <property type="molecule type" value="Genomic_DNA"/>
</dbReference>
<name>A0A6J6KBF2_9ZZZZ</name>
<dbReference type="GO" id="GO:0005886">
    <property type="term" value="C:plasma membrane"/>
    <property type="evidence" value="ECO:0007669"/>
    <property type="project" value="UniProtKB-SubCell"/>
</dbReference>
<dbReference type="InterPro" id="IPR001851">
    <property type="entry name" value="ABC_transp_permease"/>
</dbReference>
<dbReference type="PANTHER" id="PTHR47089:SF1">
    <property type="entry name" value="GUANOSINE ABC TRANSPORTER PERMEASE PROTEIN NUPP"/>
    <property type="match status" value="1"/>
</dbReference>
<feature type="transmembrane region" description="Helical" evidence="6">
    <location>
        <begin position="126"/>
        <end position="148"/>
    </location>
</feature>
<evidence type="ECO:0000256" key="4">
    <source>
        <dbReference type="ARBA" id="ARBA00022989"/>
    </source>
</evidence>
<dbReference type="Pfam" id="PF02653">
    <property type="entry name" value="BPD_transp_2"/>
    <property type="match status" value="1"/>
</dbReference>
<protein>
    <submittedName>
        <fullName evidence="7">Unannotated protein</fullName>
    </submittedName>
</protein>
<feature type="transmembrane region" description="Helical" evidence="6">
    <location>
        <begin position="83"/>
        <end position="106"/>
    </location>
</feature>
<evidence type="ECO:0000313" key="7">
    <source>
        <dbReference type="EMBL" id="CAB4645615.1"/>
    </source>
</evidence>
<evidence type="ECO:0000256" key="1">
    <source>
        <dbReference type="ARBA" id="ARBA00004651"/>
    </source>
</evidence>
<keyword evidence="4 6" id="KW-1133">Transmembrane helix</keyword>
<feature type="transmembrane region" description="Helical" evidence="6">
    <location>
        <begin position="340"/>
        <end position="362"/>
    </location>
</feature>
<dbReference type="GO" id="GO:0022857">
    <property type="term" value="F:transmembrane transporter activity"/>
    <property type="evidence" value="ECO:0007669"/>
    <property type="project" value="InterPro"/>
</dbReference>
<keyword evidence="3 6" id="KW-0812">Transmembrane</keyword>
<dbReference type="CDD" id="cd06580">
    <property type="entry name" value="TM_PBP1_transp_TpRbsC_like"/>
    <property type="match status" value="1"/>
</dbReference>
<sequence length="384" mass="40493">MKRLFYYLGERLNKISSLKLTFLAVLSALVVGAFIIVVSDIDNLRDGDIVGALSTVGSAYWALVVGSFGSLRAISNTINSSTPLILCGVSVAIAFKAGLFNIGATGQMLAGGMTALWVGFAMDGPGYIQVPLAIIAGAVGGAIFGAIPGLLKARTGAHEVITTIMLNNIAAFLILWLLKTDLFQREDRTDPISKLVSTEGRLPRLFGFLDGRSDLIAHIGFIVAIAAVLAYWWFLKYSTTGFEFRAYGLNADAATYAGMHVKRLTVLSMVFAGGFAGLAGAAEVLGTYGYASTNFAGNIGFDAIAIALLGQSTPFGTLVAAVLFGALQAGGRQMQTSSDVPIDLIIVLRALIVMFIAAPLLVKTIWRTKNATITAGQTFRGWGS</sequence>
<accession>A0A6J6KBF2</accession>
<feature type="transmembrane region" description="Helical" evidence="6">
    <location>
        <begin position="49"/>
        <end position="71"/>
    </location>
</feature>
<feature type="transmembrane region" description="Helical" evidence="6">
    <location>
        <begin position="303"/>
        <end position="328"/>
    </location>
</feature>
<evidence type="ECO:0000256" key="6">
    <source>
        <dbReference type="SAM" id="Phobius"/>
    </source>
</evidence>
<evidence type="ECO:0000256" key="3">
    <source>
        <dbReference type="ARBA" id="ARBA00022692"/>
    </source>
</evidence>
<comment type="subcellular location">
    <subcellularLocation>
        <location evidence="1">Cell membrane</location>
        <topology evidence="1">Multi-pass membrane protein</topology>
    </subcellularLocation>
</comment>
<evidence type="ECO:0000256" key="2">
    <source>
        <dbReference type="ARBA" id="ARBA00022475"/>
    </source>
</evidence>
<feature type="transmembrane region" description="Helical" evidence="6">
    <location>
        <begin position="266"/>
        <end position="291"/>
    </location>
</feature>
<organism evidence="7">
    <name type="scientific">freshwater metagenome</name>
    <dbReference type="NCBI Taxonomy" id="449393"/>
    <lineage>
        <taxon>unclassified sequences</taxon>
        <taxon>metagenomes</taxon>
        <taxon>ecological metagenomes</taxon>
    </lineage>
</organism>
<feature type="transmembrane region" description="Helical" evidence="6">
    <location>
        <begin position="160"/>
        <end position="178"/>
    </location>
</feature>
<feature type="transmembrane region" description="Helical" evidence="6">
    <location>
        <begin position="215"/>
        <end position="235"/>
    </location>
</feature>
<dbReference type="PANTHER" id="PTHR47089">
    <property type="entry name" value="ABC TRANSPORTER, PERMEASE PROTEIN"/>
    <property type="match status" value="1"/>
</dbReference>
<feature type="transmembrane region" description="Helical" evidence="6">
    <location>
        <begin position="20"/>
        <end position="37"/>
    </location>
</feature>
<gene>
    <name evidence="7" type="ORF">UFOPK2195_00186</name>
</gene>
<reference evidence="7" key="1">
    <citation type="submission" date="2020-05" db="EMBL/GenBank/DDBJ databases">
        <authorList>
            <person name="Chiriac C."/>
            <person name="Salcher M."/>
            <person name="Ghai R."/>
            <person name="Kavagutti S V."/>
        </authorList>
    </citation>
    <scope>NUCLEOTIDE SEQUENCE</scope>
</reference>
<evidence type="ECO:0000256" key="5">
    <source>
        <dbReference type="ARBA" id="ARBA00023136"/>
    </source>
</evidence>
<dbReference type="AlphaFoldDB" id="A0A6J6KBF2"/>
<keyword evidence="2" id="KW-1003">Cell membrane</keyword>
<keyword evidence="5 6" id="KW-0472">Membrane</keyword>
<proteinExistence type="predicted"/>